<dbReference type="Pfam" id="PF00196">
    <property type="entry name" value="GerE"/>
    <property type="match status" value="1"/>
</dbReference>
<evidence type="ECO:0000259" key="3">
    <source>
        <dbReference type="PROSITE" id="PS50043"/>
    </source>
</evidence>
<dbReference type="Pfam" id="PF13191">
    <property type="entry name" value="AAA_16"/>
    <property type="match status" value="1"/>
</dbReference>
<evidence type="ECO:0000313" key="4">
    <source>
        <dbReference type="EMBL" id="KAB7751700.1"/>
    </source>
</evidence>
<dbReference type="InterPro" id="IPR027417">
    <property type="entry name" value="P-loop_NTPase"/>
</dbReference>
<dbReference type="GO" id="GO:0005524">
    <property type="term" value="F:ATP binding"/>
    <property type="evidence" value="ECO:0007669"/>
    <property type="project" value="UniProtKB-KW"/>
</dbReference>
<feature type="domain" description="HTH luxR-type" evidence="3">
    <location>
        <begin position="841"/>
        <end position="906"/>
    </location>
</feature>
<dbReference type="InterPro" id="IPR016032">
    <property type="entry name" value="Sig_transdc_resp-reg_C-effctor"/>
</dbReference>
<dbReference type="GO" id="GO:0003677">
    <property type="term" value="F:DNA binding"/>
    <property type="evidence" value="ECO:0007669"/>
    <property type="project" value="InterPro"/>
</dbReference>
<evidence type="ECO:0000256" key="2">
    <source>
        <dbReference type="ARBA" id="ARBA00022840"/>
    </source>
</evidence>
<name>A0A5N5UU86_MYCPH</name>
<dbReference type="InterPro" id="IPR041664">
    <property type="entry name" value="AAA_16"/>
</dbReference>
<dbReference type="SMART" id="SM00421">
    <property type="entry name" value="HTH_LUXR"/>
    <property type="match status" value="1"/>
</dbReference>
<dbReference type="GO" id="GO:0005737">
    <property type="term" value="C:cytoplasm"/>
    <property type="evidence" value="ECO:0007669"/>
    <property type="project" value="TreeGrafter"/>
</dbReference>
<gene>
    <name evidence="4" type="ORF">MPHL21000_23265</name>
</gene>
<dbReference type="PRINTS" id="PR00038">
    <property type="entry name" value="HTHLUXR"/>
</dbReference>
<evidence type="ECO:0000256" key="1">
    <source>
        <dbReference type="ARBA" id="ARBA00022741"/>
    </source>
</evidence>
<dbReference type="Proteomes" id="UP000325690">
    <property type="component" value="Unassembled WGS sequence"/>
</dbReference>
<dbReference type="PANTHER" id="PTHR16305:SF35">
    <property type="entry name" value="TRANSCRIPTIONAL ACTIVATOR DOMAIN"/>
    <property type="match status" value="1"/>
</dbReference>
<dbReference type="GO" id="GO:0004016">
    <property type="term" value="F:adenylate cyclase activity"/>
    <property type="evidence" value="ECO:0007669"/>
    <property type="project" value="TreeGrafter"/>
</dbReference>
<evidence type="ECO:0000313" key="5">
    <source>
        <dbReference type="Proteomes" id="UP000325690"/>
    </source>
</evidence>
<dbReference type="GO" id="GO:0006355">
    <property type="term" value="P:regulation of DNA-templated transcription"/>
    <property type="evidence" value="ECO:0007669"/>
    <property type="project" value="InterPro"/>
</dbReference>
<organism evidence="4 5">
    <name type="scientific">Mycolicibacterium phlei DSM 43239 = CCUG 21000</name>
    <dbReference type="NCBI Taxonomy" id="1226750"/>
    <lineage>
        <taxon>Bacteria</taxon>
        <taxon>Bacillati</taxon>
        <taxon>Actinomycetota</taxon>
        <taxon>Actinomycetes</taxon>
        <taxon>Mycobacteriales</taxon>
        <taxon>Mycobacteriaceae</taxon>
        <taxon>Mycolicibacterium</taxon>
    </lineage>
</organism>
<keyword evidence="1" id="KW-0547">Nucleotide-binding</keyword>
<dbReference type="InterPro" id="IPR036388">
    <property type="entry name" value="WH-like_DNA-bd_sf"/>
</dbReference>
<accession>A0A5N5UU86</accession>
<dbReference type="InterPro" id="IPR011990">
    <property type="entry name" value="TPR-like_helical_dom_sf"/>
</dbReference>
<proteinExistence type="predicted"/>
<dbReference type="Gene3D" id="1.25.40.10">
    <property type="entry name" value="Tetratricopeptide repeat domain"/>
    <property type="match status" value="2"/>
</dbReference>
<dbReference type="InterPro" id="IPR000792">
    <property type="entry name" value="Tscrpt_reg_LuxR_C"/>
</dbReference>
<dbReference type="SUPFAM" id="SSF48452">
    <property type="entry name" value="TPR-like"/>
    <property type="match status" value="2"/>
</dbReference>
<dbReference type="AlphaFoldDB" id="A0A5N5UU86"/>
<dbReference type="CDD" id="cd06170">
    <property type="entry name" value="LuxR_C_like"/>
    <property type="match status" value="1"/>
</dbReference>
<dbReference type="PANTHER" id="PTHR16305">
    <property type="entry name" value="TESTICULAR SOLUBLE ADENYLYL CYCLASE"/>
    <property type="match status" value="1"/>
</dbReference>
<sequence>MTEFLASAQQTPSALVIEGEAGAGKTTVWLNGVAEARELGFTVLTARAAQAETALAYAAVADLLGGVDPEIIDSLPEVQRLAVDRVLLRAESGGPGTDQGVVAAAFTETVKRLSADAPVLVAIDDVQWLNPSSQAVVAFAARQFRGRVGLLVTERAEHEGPGASEWLRLAESVRPARVHIGPLSLGALHAMIQKRLGRSFPRPTMVRITEISGGNPFYALELARAIEAGGSQTALPGTLAELMRRRIGRLDPDTQVLLLAAAAAAGPTVEQLARVTDNTVERTLELLGEARDKGIITIDGEGDAATVAFSHPLLARSVYTDARPAARRAMHRALAEVVPLQESRARHMALAAASADPKTLEELDIAAASAWARGAPAAAAELLELAIGLGGDTPLRRIYAADHYLHAGDLARAEQLLEGLTDRVPSGMYRAMALNLLANMQIHNNSFTQAVEMLQEALDNDEGHREVRVRTLLLLSYARLNSGEFGPALQSVERAAAYAQDIGIDDLTSQVLAVRATIGCMSGRGVDLASVRRALALEDPNSEAPIAFRAGANYALILSWLGQLDEAAERLTAVRRHCEERGAETDLIFVAVFSALTEIWRGRYREARELADETVQRAQQLGGEHLRVIAKTMQAAVAAYLGEEERTRSVAQAAIDLAQACGSPRLADWAAVSLGFLEVSLGNNERALEVLAPLLERFPFLPGTEIITVGYIPDAVEALVALGRVDEATPMIEALETNGQMVDRPWMLAMGARCRSLWLAARGEVPAALEKAQEALRQHERLPMPFERARTLLLVGQLQRRQRQKEIARATLSEAEAAFERLGTPLWVERARAELARLSTAPAGALGLTPSEQRVAELVATGMTTKDVAAALFVSPKTVESNLSRIYRKLGIRSRAELGRLFGEDGG</sequence>
<dbReference type="EMBL" id="ANBP01000054">
    <property type="protein sequence ID" value="KAB7751700.1"/>
    <property type="molecule type" value="Genomic_DNA"/>
</dbReference>
<reference evidence="4 5" key="1">
    <citation type="submission" date="2012-10" db="EMBL/GenBank/DDBJ databases">
        <title>The draft sequence of the Mycobacterium pheli genome.</title>
        <authorList>
            <person name="Pettersson B.M.F."/>
            <person name="Das S."/>
            <person name="Dasgupta S."/>
            <person name="Bhattacharya A."/>
            <person name="Kirsebom L.A."/>
        </authorList>
    </citation>
    <scope>NUCLEOTIDE SEQUENCE [LARGE SCALE GENOMIC DNA]</scope>
    <source>
        <strain evidence="4 5">CCUG 21000</strain>
    </source>
</reference>
<dbReference type="PROSITE" id="PS00622">
    <property type="entry name" value="HTH_LUXR_1"/>
    <property type="match status" value="1"/>
</dbReference>
<dbReference type="PROSITE" id="PS50043">
    <property type="entry name" value="HTH_LUXR_2"/>
    <property type="match status" value="1"/>
</dbReference>
<keyword evidence="5" id="KW-1185">Reference proteome</keyword>
<dbReference type="SUPFAM" id="SSF52540">
    <property type="entry name" value="P-loop containing nucleoside triphosphate hydrolases"/>
    <property type="match status" value="1"/>
</dbReference>
<comment type="caution">
    <text evidence="4">The sequence shown here is derived from an EMBL/GenBank/DDBJ whole genome shotgun (WGS) entry which is preliminary data.</text>
</comment>
<dbReference type="SUPFAM" id="SSF46894">
    <property type="entry name" value="C-terminal effector domain of the bipartite response regulators"/>
    <property type="match status" value="1"/>
</dbReference>
<keyword evidence="2" id="KW-0067">ATP-binding</keyword>
<protein>
    <submittedName>
        <fullName evidence="4">LuxR family transcriptional regulator</fullName>
    </submittedName>
</protein>
<dbReference type="Gene3D" id="1.10.10.10">
    <property type="entry name" value="Winged helix-like DNA-binding domain superfamily/Winged helix DNA-binding domain"/>
    <property type="match status" value="1"/>
</dbReference>